<gene>
    <name evidence="12" type="ORF">C0081_07885</name>
</gene>
<organism evidence="12 13">
    <name type="scientific">Cohaesibacter celericrescens</name>
    <dbReference type="NCBI Taxonomy" id="2067669"/>
    <lineage>
        <taxon>Bacteria</taxon>
        <taxon>Pseudomonadati</taxon>
        <taxon>Pseudomonadota</taxon>
        <taxon>Alphaproteobacteria</taxon>
        <taxon>Hyphomicrobiales</taxon>
        <taxon>Cohaesibacteraceae</taxon>
    </lineage>
</organism>
<evidence type="ECO:0000256" key="9">
    <source>
        <dbReference type="RuleBase" id="RU369079"/>
    </source>
</evidence>
<evidence type="ECO:0000256" key="4">
    <source>
        <dbReference type="ARBA" id="ARBA00022519"/>
    </source>
</evidence>
<evidence type="ECO:0000313" key="13">
    <source>
        <dbReference type="Proteomes" id="UP000234881"/>
    </source>
</evidence>
<feature type="transmembrane region" description="Helical" evidence="9">
    <location>
        <begin position="7"/>
        <end position="32"/>
    </location>
</feature>
<accession>A0A2N5XTC9</accession>
<evidence type="ECO:0000256" key="5">
    <source>
        <dbReference type="ARBA" id="ARBA00022692"/>
    </source>
</evidence>
<dbReference type="GO" id="GO:0005886">
    <property type="term" value="C:plasma membrane"/>
    <property type="evidence" value="ECO:0007669"/>
    <property type="project" value="UniProtKB-SubCell"/>
</dbReference>
<feature type="transmembrane region" description="Helical" evidence="9">
    <location>
        <begin position="86"/>
        <end position="108"/>
    </location>
</feature>
<evidence type="ECO:0000256" key="6">
    <source>
        <dbReference type="ARBA" id="ARBA00022989"/>
    </source>
</evidence>
<dbReference type="OrthoDB" id="4964541at2"/>
<evidence type="ECO:0000256" key="2">
    <source>
        <dbReference type="ARBA" id="ARBA00022448"/>
    </source>
</evidence>
<feature type="domain" description="Tripartite ATP-independent periplasmic transporters DctQ component" evidence="11">
    <location>
        <begin position="23"/>
        <end position="154"/>
    </location>
</feature>
<dbReference type="PANTHER" id="PTHR35011:SF2">
    <property type="entry name" value="2,3-DIKETO-L-GULONATE TRAP TRANSPORTER SMALL PERMEASE PROTEIN YIAM"/>
    <property type="match status" value="1"/>
</dbReference>
<evidence type="ECO:0000256" key="8">
    <source>
        <dbReference type="ARBA" id="ARBA00038436"/>
    </source>
</evidence>
<dbReference type="Pfam" id="PF04290">
    <property type="entry name" value="DctQ"/>
    <property type="match status" value="1"/>
</dbReference>
<dbReference type="PANTHER" id="PTHR35011">
    <property type="entry name" value="2,3-DIKETO-L-GULONATE TRAP TRANSPORTER SMALL PERMEASE PROTEIN YIAM"/>
    <property type="match status" value="1"/>
</dbReference>
<dbReference type="AlphaFoldDB" id="A0A2N5XTC9"/>
<feature type="transmembrane region" description="Helical" evidence="9">
    <location>
        <begin position="47"/>
        <end position="65"/>
    </location>
</feature>
<evidence type="ECO:0000313" key="12">
    <source>
        <dbReference type="EMBL" id="PLW77786.1"/>
    </source>
</evidence>
<evidence type="ECO:0000256" key="3">
    <source>
        <dbReference type="ARBA" id="ARBA00022475"/>
    </source>
</evidence>
<feature type="region of interest" description="Disordered" evidence="10">
    <location>
        <begin position="164"/>
        <end position="183"/>
    </location>
</feature>
<dbReference type="GO" id="GO:0015740">
    <property type="term" value="P:C4-dicarboxylate transport"/>
    <property type="evidence" value="ECO:0007669"/>
    <property type="project" value="TreeGrafter"/>
</dbReference>
<keyword evidence="5 9" id="KW-0812">Transmembrane</keyword>
<keyword evidence="7 9" id="KW-0472">Membrane</keyword>
<keyword evidence="3" id="KW-1003">Cell membrane</keyword>
<protein>
    <recommendedName>
        <fullName evidence="9">TRAP transporter small permease protein</fullName>
    </recommendedName>
</protein>
<evidence type="ECO:0000256" key="1">
    <source>
        <dbReference type="ARBA" id="ARBA00004429"/>
    </source>
</evidence>
<dbReference type="InterPro" id="IPR007387">
    <property type="entry name" value="TRAP_DctQ"/>
</dbReference>
<comment type="function">
    <text evidence="9">Part of the tripartite ATP-independent periplasmic (TRAP) transport system.</text>
</comment>
<evidence type="ECO:0000256" key="10">
    <source>
        <dbReference type="SAM" id="MobiDB-lite"/>
    </source>
</evidence>
<keyword evidence="6 9" id="KW-1133">Transmembrane helix</keyword>
<feature type="transmembrane region" description="Helical" evidence="9">
    <location>
        <begin position="128"/>
        <end position="151"/>
    </location>
</feature>
<proteinExistence type="inferred from homology"/>
<keyword evidence="4 9" id="KW-0997">Cell inner membrane</keyword>
<sequence>MKQAVRLVNGLLGSLVVLIFTILVVCVVWQVFSRYVLGTPSTTTDEIARFLFMWIAFTGAAYTLGQKRHLAIDVISLWMGGRSLRNIRVLVLVIIGAFVSVVMLYGGWQLMAETLKTGQMTPALRIPMGYVYGAIPFSGLTMLFYCVVLIIELLDPNTPFEDEIVDTSTPMSPSSSSPAGQHK</sequence>
<keyword evidence="2 9" id="KW-0813">Transport</keyword>
<dbReference type="EMBL" id="PKUQ01000015">
    <property type="protein sequence ID" value="PLW77786.1"/>
    <property type="molecule type" value="Genomic_DNA"/>
</dbReference>
<comment type="subunit">
    <text evidence="9">The complex comprises the extracytoplasmic solute receptor protein and the two transmembrane proteins.</text>
</comment>
<comment type="similarity">
    <text evidence="8 9">Belongs to the TRAP transporter small permease family.</text>
</comment>
<dbReference type="GO" id="GO:0022857">
    <property type="term" value="F:transmembrane transporter activity"/>
    <property type="evidence" value="ECO:0007669"/>
    <property type="project" value="UniProtKB-UniRule"/>
</dbReference>
<name>A0A2N5XTC9_9HYPH</name>
<comment type="subcellular location">
    <subcellularLocation>
        <location evidence="1 9">Cell inner membrane</location>
        <topology evidence="1 9">Multi-pass membrane protein</topology>
    </subcellularLocation>
</comment>
<dbReference type="Proteomes" id="UP000234881">
    <property type="component" value="Unassembled WGS sequence"/>
</dbReference>
<dbReference type="RefSeq" id="WP_101533270.1">
    <property type="nucleotide sequence ID" value="NZ_JBFHIU010000025.1"/>
</dbReference>
<feature type="compositionally biased region" description="Low complexity" evidence="10">
    <location>
        <begin position="167"/>
        <end position="183"/>
    </location>
</feature>
<keyword evidence="13" id="KW-1185">Reference proteome</keyword>
<reference evidence="12 13" key="1">
    <citation type="submission" date="2018-01" db="EMBL/GenBank/DDBJ databases">
        <title>The draft genome sequence of Cohaesibacter sp. H1304.</title>
        <authorList>
            <person name="Wang N.-N."/>
            <person name="Du Z.-J."/>
        </authorList>
    </citation>
    <scope>NUCLEOTIDE SEQUENCE [LARGE SCALE GENOMIC DNA]</scope>
    <source>
        <strain evidence="12 13">H1304</strain>
    </source>
</reference>
<evidence type="ECO:0000256" key="7">
    <source>
        <dbReference type="ARBA" id="ARBA00023136"/>
    </source>
</evidence>
<evidence type="ECO:0000259" key="11">
    <source>
        <dbReference type="Pfam" id="PF04290"/>
    </source>
</evidence>
<comment type="caution">
    <text evidence="12">The sequence shown here is derived from an EMBL/GenBank/DDBJ whole genome shotgun (WGS) entry which is preliminary data.</text>
</comment>
<dbReference type="InterPro" id="IPR055348">
    <property type="entry name" value="DctQ"/>
</dbReference>